<feature type="repeat" description="TPR" evidence="3">
    <location>
        <begin position="208"/>
        <end position="241"/>
    </location>
</feature>
<dbReference type="SMART" id="SM00028">
    <property type="entry name" value="TPR"/>
    <property type="match status" value="8"/>
</dbReference>
<dbReference type="OrthoDB" id="1926212at2759"/>
<dbReference type="PANTHER" id="PTHR44858">
    <property type="entry name" value="TETRATRICOPEPTIDE REPEAT PROTEIN 6"/>
    <property type="match status" value="1"/>
</dbReference>
<dbReference type="Gene3D" id="1.25.40.10">
    <property type="entry name" value="Tetratricopeptide repeat domain"/>
    <property type="match status" value="3"/>
</dbReference>
<evidence type="ECO:0000256" key="1">
    <source>
        <dbReference type="ARBA" id="ARBA00022737"/>
    </source>
</evidence>
<evidence type="ECO:0000313" key="4">
    <source>
        <dbReference type="EMBL" id="KAG9393763.1"/>
    </source>
</evidence>
<accession>A0A8J6ATK5</accession>
<proteinExistence type="predicted"/>
<gene>
    <name evidence="4" type="ORF">J8273_4626</name>
</gene>
<sequence>MSDIGLQPASMLTGSVLQISSAASLRMQSSGNSTCSSLVGDTFEEQIVSPNTLRAIKAIDDDEKKQKVIEMSILMAGEDFAMSGELKKAVLCFQKACQHFPHSMAAMDKLAVTLTAQGRFTDALNLLNEALAFHDPDPTLLLHRADAHEKMEHYDAALEDLNAVIHGTEPSVHGPHRAARGRILFRAGCYHKATADLTAAMTADPYLFTAYYYRGLTFGRLSHYAESVRDLTRALEIKPNDSKAMLSRAVLWSLGGRHQLALEDCNKALVHWPKSANPLMARAAVFCIAGKYTDAEADYTRILIQDLTHTGALAGRAFSRYHLGRLKQGLADITKAIKTNPGDATLYLCRGLINSKMKGRERKSQADFDTAVEIKGRLGDIVADLRLVTQFLNTRNSFT</sequence>
<name>A0A8J6ATK5_9EUKA</name>
<comment type="caution">
    <text evidence="4">The sequence shown here is derived from an EMBL/GenBank/DDBJ whole genome shotgun (WGS) entry which is preliminary data.</text>
</comment>
<dbReference type="EMBL" id="JAHDYR010000020">
    <property type="protein sequence ID" value="KAG9393763.1"/>
    <property type="molecule type" value="Genomic_DNA"/>
</dbReference>
<reference evidence="4" key="1">
    <citation type="submission" date="2021-05" db="EMBL/GenBank/DDBJ databases">
        <title>A free-living protist that lacks canonical eukaryotic 1 DNA replication and segregation systems.</title>
        <authorList>
            <person name="Salas-Leiva D.E."/>
            <person name="Tromer E.C."/>
            <person name="Curtis B.A."/>
            <person name="Jerlstrom-Hultqvist J."/>
            <person name="Kolisko M."/>
            <person name="Yi Z."/>
            <person name="Salas-Leiva J.S."/>
            <person name="Gallot-Lavallee L."/>
            <person name="Kops G.J.P.L."/>
            <person name="Archibald J.M."/>
            <person name="Simpson A.G.B."/>
            <person name="Roger A.J."/>
        </authorList>
    </citation>
    <scope>NUCLEOTIDE SEQUENCE</scope>
    <source>
        <strain evidence="4">BICM</strain>
    </source>
</reference>
<protein>
    <submittedName>
        <fullName evidence="4">TPR repeat</fullName>
    </submittedName>
</protein>
<dbReference type="PANTHER" id="PTHR44858:SF1">
    <property type="entry name" value="UDP-N-ACETYLGLUCOSAMINE--PEPTIDE N-ACETYLGLUCOSAMINYLTRANSFERASE SPINDLY-RELATED"/>
    <property type="match status" value="1"/>
</dbReference>
<evidence type="ECO:0000313" key="5">
    <source>
        <dbReference type="Proteomes" id="UP000717585"/>
    </source>
</evidence>
<evidence type="ECO:0000256" key="3">
    <source>
        <dbReference type="PROSITE-ProRule" id="PRU00339"/>
    </source>
</evidence>
<dbReference type="Proteomes" id="UP000717585">
    <property type="component" value="Unassembled WGS sequence"/>
</dbReference>
<organism evidence="4 5">
    <name type="scientific">Carpediemonas membranifera</name>
    <dbReference type="NCBI Taxonomy" id="201153"/>
    <lineage>
        <taxon>Eukaryota</taxon>
        <taxon>Metamonada</taxon>
        <taxon>Carpediemonas-like organisms</taxon>
        <taxon>Carpediemonas</taxon>
    </lineage>
</organism>
<dbReference type="PROSITE" id="PS50005">
    <property type="entry name" value="TPR"/>
    <property type="match status" value="1"/>
</dbReference>
<dbReference type="InterPro" id="IPR011990">
    <property type="entry name" value="TPR-like_helical_dom_sf"/>
</dbReference>
<dbReference type="AlphaFoldDB" id="A0A8J6ATK5"/>
<keyword evidence="1" id="KW-0677">Repeat</keyword>
<evidence type="ECO:0000256" key="2">
    <source>
        <dbReference type="ARBA" id="ARBA00022803"/>
    </source>
</evidence>
<dbReference type="InterPro" id="IPR050498">
    <property type="entry name" value="Ycf3"/>
</dbReference>
<keyword evidence="5" id="KW-1185">Reference proteome</keyword>
<dbReference type="Pfam" id="PF13432">
    <property type="entry name" value="TPR_16"/>
    <property type="match status" value="2"/>
</dbReference>
<dbReference type="InterPro" id="IPR019734">
    <property type="entry name" value="TPR_rpt"/>
</dbReference>
<keyword evidence="2 3" id="KW-0802">TPR repeat</keyword>
<dbReference type="SUPFAM" id="SSF48452">
    <property type="entry name" value="TPR-like"/>
    <property type="match status" value="2"/>
</dbReference>